<feature type="transmembrane region" description="Helical" evidence="1">
    <location>
        <begin position="10"/>
        <end position="28"/>
    </location>
</feature>
<dbReference type="Proteomes" id="UP000193944">
    <property type="component" value="Unassembled WGS sequence"/>
</dbReference>
<dbReference type="OrthoDB" id="2157358at2759"/>
<reference evidence="2 3" key="2">
    <citation type="submission" date="2016-08" db="EMBL/GenBank/DDBJ databases">
        <title>Pervasive Adenine N6-methylation of Active Genes in Fungi.</title>
        <authorList>
            <consortium name="DOE Joint Genome Institute"/>
            <person name="Mondo S.J."/>
            <person name="Dannebaum R.O."/>
            <person name="Kuo R.C."/>
            <person name="Labutti K."/>
            <person name="Haridas S."/>
            <person name="Kuo A."/>
            <person name="Salamov A."/>
            <person name="Ahrendt S.R."/>
            <person name="Lipzen A."/>
            <person name="Sullivan W."/>
            <person name="Andreopoulos W.B."/>
            <person name="Clum A."/>
            <person name="Lindquist E."/>
            <person name="Daum C."/>
            <person name="Ramamoorthy G.K."/>
            <person name="Gryganskyi A."/>
            <person name="Culley D."/>
            <person name="Magnuson J.K."/>
            <person name="James T.Y."/>
            <person name="O'Malley M.A."/>
            <person name="Stajich J.E."/>
            <person name="Spatafora J.W."/>
            <person name="Visel A."/>
            <person name="Grigoriev I.V."/>
        </authorList>
    </citation>
    <scope>NUCLEOTIDE SEQUENCE [LARGE SCALE GENOMIC DNA]</scope>
    <source>
        <strain evidence="2 3">S4</strain>
    </source>
</reference>
<evidence type="ECO:0000313" key="2">
    <source>
        <dbReference type="EMBL" id="ORX83230.1"/>
    </source>
</evidence>
<evidence type="ECO:0000313" key="3">
    <source>
        <dbReference type="Proteomes" id="UP000193944"/>
    </source>
</evidence>
<dbReference type="EMBL" id="MCFG01000077">
    <property type="protein sequence ID" value="ORX83230.1"/>
    <property type="molecule type" value="Genomic_DNA"/>
</dbReference>
<keyword evidence="3" id="KW-1185">Reference proteome</keyword>
<evidence type="ECO:0008006" key="4">
    <source>
        <dbReference type="Google" id="ProtNLM"/>
    </source>
</evidence>
<keyword evidence="1" id="KW-1133">Transmembrane helix</keyword>
<gene>
    <name evidence="2" type="ORF">BCR32DRAFT_152291</name>
</gene>
<dbReference type="SUPFAM" id="SSF53850">
    <property type="entry name" value="Periplasmic binding protein-like II"/>
    <property type="match status" value="1"/>
</dbReference>
<keyword evidence="1" id="KW-0812">Transmembrane</keyword>
<reference evidence="2 3" key="1">
    <citation type="submission" date="2016-08" db="EMBL/GenBank/DDBJ databases">
        <title>A Parts List for Fungal Cellulosomes Revealed by Comparative Genomics.</title>
        <authorList>
            <consortium name="DOE Joint Genome Institute"/>
            <person name="Haitjema C.H."/>
            <person name="Gilmore S.P."/>
            <person name="Henske J.K."/>
            <person name="Solomon K.V."/>
            <person name="De Groot R."/>
            <person name="Kuo A."/>
            <person name="Mondo S.J."/>
            <person name="Salamov A.A."/>
            <person name="Labutti K."/>
            <person name="Zhao Z."/>
            <person name="Chiniquy J."/>
            <person name="Barry K."/>
            <person name="Brewer H.M."/>
            <person name="Purvine S.O."/>
            <person name="Wright A.T."/>
            <person name="Boxma B."/>
            <person name="Van Alen T."/>
            <person name="Hackstein J.H."/>
            <person name="Baker S.E."/>
            <person name="Grigoriev I.V."/>
            <person name="O'Malley M.A."/>
        </authorList>
    </citation>
    <scope>NUCLEOTIDE SEQUENCE [LARGE SCALE GENOMIC DNA]</scope>
    <source>
        <strain evidence="2 3">S4</strain>
    </source>
</reference>
<protein>
    <recommendedName>
        <fullName evidence="4">Periplasmic binding protein-like II</fullName>
    </recommendedName>
</protein>
<accession>A0A1Y1XBU0</accession>
<sequence length="180" mass="21481">MLLNIYKLKYFYFIVLAFYLIKCIAYNYDDSSYDDEYYDEDGNIILNAVAYADSEYNEIYSAMVNDFNEYAQNNNLKIKIKINVYTNANNKNFEFFATSIESLLIKRLNKYDIYYFDNGYTQKYGPYLLDLKEYLSEDHINMYNKEIVEKSCTYNDKIVGLPFNLAYTVLYSNKILLEKI</sequence>
<dbReference type="Gene3D" id="3.40.190.10">
    <property type="entry name" value="Periplasmic binding protein-like II"/>
    <property type="match status" value="1"/>
</dbReference>
<organism evidence="2 3">
    <name type="scientific">Anaeromyces robustus</name>
    <dbReference type="NCBI Taxonomy" id="1754192"/>
    <lineage>
        <taxon>Eukaryota</taxon>
        <taxon>Fungi</taxon>
        <taxon>Fungi incertae sedis</taxon>
        <taxon>Chytridiomycota</taxon>
        <taxon>Chytridiomycota incertae sedis</taxon>
        <taxon>Neocallimastigomycetes</taxon>
        <taxon>Neocallimastigales</taxon>
        <taxon>Neocallimastigaceae</taxon>
        <taxon>Anaeromyces</taxon>
    </lineage>
</organism>
<dbReference type="AlphaFoldDB" id="A0A1Y1XBU0"/>
<comment type="caution">
    <text evidence="2">The sequence shown here is derived from an EMBL/GenBank/DDBJ whole genome shotgun (WGS) entry which is preliminary data.</text>
</comment>
<name>A0A1Y1XBU0_9FUNG</name>
<evidence type="ECO:0000256" key="1">
    <source>
        <dbReference type="SAM" id="Phobius"/>
    </source>
</evidence>
<keyword evidence="1" id="KW-0472">Membrane</keyword>
<proteinExistence type="predicted"/>